<gene>
    <name evidence="2" type="ORF">PoB_005784600</name>
</gene>
<proteinExistence type="predicted"/>
<protein>
    <submittedName>
        <fullName evidence="2">Uncharacterized protein</fullName>
    </submittedName>
</protein>
<evidence type="ECO:0000256" key="1">
    <source>
        <dbReference type="SAM" id="MobiDB-lite"/>
    </source>
</evidence>
<feature type="compositionally biased region" description="Low complexity" evidence="1">
    <location>
        <begin position="47"/>
        <end position="80"/>
    </location>
</feature>
<sequence>MQRKGPADIRANSLAKVPPTRSKNSGAYERLERNSSITPTSQITCDNSNNNNNSNSTTNNSNNNNNNNNNSNNNSNNNNNYKITTTTATTK</sequence>
<name>A0AAV4CEZ1_9GAST</name>
<comment type="caution">
    <text evidence="2">The sequence shown here is derived from an EMBL/GenBank/DDBJ whole genome shotgun (WGS) entry which is preliminary data.</text>
</comment>
<feature type="compositionally biased region" description="Polar residues" evidence="1">
    <location>
        <begin position="81"/>
        <end position="91"/>
    </location>
</feature>
<organism evidence="2 3">
    <name type="scientific">Plakobranchus ocellatus</name>
    <dbReference type="NCBI Taxonomy" id="259542"/>
    <lineage>
        <taxon>Eukaryota</taxon>
        <taxon>Metazoa</taxon>
        <taxon>Spiralia</taxon>
        <taxon>Lophotrochozoa</taxon>
        <taxon>Mollusca</taxon>
        <taxon>Gastropoda</taxon>
        <taxon>Heterobranchia</taxon>
        <taxon>Euthyneura</taxon>
        <taxon>Panpulmonata</taxon>
        <taxon>Sacoglossa</taxon>
        <taxon>Placobranchoidea</taxon>
        <taxon>Plakobranchidae</taxon>
        <taxon>Plakobranchus</taxon>
    </lineage>
</organism>
<keyword evidence="3" id="KW-1185">Reference proteome</keyword>
<dbReference type="Proteomes" id="UP000735302">
    <property type="component" value="Unassembled WGS sequence"/>
</dbReference>
<evidence type="ECO:0000313" key="3">
    <source>
        <dbReference type="Proteomes" id="UP000735302"/>
    </source>
</evidence>
<dbReference type="EMBL" id="BLXT01006392">
    <property type="protein sequence ID" value="GFO31341.1"/>
    <property type="molecule type" value="Genomic_DNA"/>
</dbReference>
<feature type="region of interest" description="Disordered" evidence="1">
    <location>
        <begin position="1"/>
        <end position="91"/>
    </location>
</feature>
<accession>A0AAV4CEZ1</accession>
<reference evidence="2 3" key="1">
    <citation type="journal article" date="2021" name="Elife">
        <title>Chloroplast acquisition without the gene transfer in kleptoplastic sea slugs, Plakobranchus ocellatus.</title>
        <authorList>
            <person name="Maeda T."/>
            <person name="Takahashi S."/>
            <person name="Yoshida T."/>
            <person name="Shimamura S."/>
            <person name="Takaki Y."/>
            <person name="Nagai Y."/>
            <person name="Toyoda A."/>
            <person name="Suzuki Y."/>
            <person name="Arimoto A."/>
            <person name="Ishii H."/>
            <person name="Satoh N."/>
            <person name="Nishiyama T."/>
            <person name="Hasebe M."/>
            <person name="Maruyama T."/>
            <person name="Minagawa J."/>
            <person name="Obokata J."/>
            <person name="Shigenobu S."/>
        </authorList>
    </citation>
    <scope>NUCLEOTIDE SEQUENCE [LARGE SCALE GENOMIC DNA]</scope>
</reference>
<feature type="compositionally biased region" description="Polar residues" evidence="1">
    <location>
        <begin position="34"/>
        <end position="46"/>
    </location>
</feature>
<evidence type="ECO:0000313" key="2">
    <source>
        <dbReference type="EMBL" id="GFO31341.1"/>
    </source>
</evidence>
<dbReference type="AlphaFoldDB" id="A0AAV4CEZ1"/>